<dbReference type="GeneID" id="92380026"/>
<name>A0A1G4I076_TRYEQ</name>
<feature type="region of interest" description="Disordered" evidence="1">
    <location>
        <begin position="424"/>
        <end position="450"/>
    </location>
</feature>
<accession>A0A1G4I076</accession>
<dbReference type="VEuPathDB" id="TriTrypDB:TEOVI_000608700"/>
<feature type="signal peptide" evidence="2">
    <location>
        <begin position="1"/>
        <end position="21"/>
    </location>
</feature>
<dbReference type="EMBL" id="CZPT02000198">
    <property type="protein sequence ID" value="SCU64984.1"/>
    <property type="molecule type" value="Genomic_DNA"/>
</dbReference>
<organism evidence="3 4">
    <name type="scientific">Trypanosoma equiperdum</name>
    <dbReference type="NCBI Taxonomy" id="5694"/>
    <lineage>
        <taxon>Eukaryota</taxon>
        <taxon>Discoba</taxon>
        <taxon>Euglenozoa</taxon>
        <taxon>Kinetoplastea</taxon>
        <taxon>Metakinetoplastina</taxon>
        <taxon>Trypanosomatida</taxon>
        <taxon>Trypanosomatidae</taxon>
        <taxon>Trypanosoma</taxon>
    </lineage>
</organism>
<evidence type="ECO:0000313" key="4">
    <source>
        <dbReference type="Proteomes" id="UP000195570"/>
    </source>
</evidence>
<proteinExistence type="predicted"/>
<sequence>MASTVAATPTLLSLLVATTAATNTADTINALATDFCTLDIYYDAIQTELAGWITAASSTAVALEKEAWQMQLAAEIYRGSNKGAAYYVLAVLASQTADGAAKTAEDAAANILPAVQLITARRAEAVTLQFLEETEALKPAKHTPAETGRTVVPQTASNTRICTAEVQPESKLVKDCSSAKGDKARITKIRQHLDKLQKIQTVKTTAMKPPKIQITAEAQGTFNNANQWKPTKDNKTCEQHTSGGGTGSATAADATNALAVAAVKLVGETTQSALDITTQGAQPNSEPKASQDKPQKRRLLTADSALAASLKTAITAKPTQFKRLADWTISDAAKSAAAQAFYKFASKPQAKETDSAATEQIAEAIFGKKEGNIKDEFLDPLTQDTCIISTDGGAIKGGTQKLAEDNFARAMAYYYSENMKKAAATAGGNHKSDGQAAAGVEKTEEKKDED</sequence>
<feature type="region of interest" description="Disordered" evidence="1">
    <location>
        <begin position="224"/>
        <end position="250"/>
    </location>
</feature>
<feature type="chain" id="PRO_5009235069" description="Variant surface glycoprotein (VSG)" evidence="2">
    <location>
        <begin position="22"/>
        <end position="450"/>
    </location>
</feature>
<feature type="compositionally biased region" description="Polar residues" evidence="1">
    <location>
        <begin position="276"/>
        <end position="288"/>
    </location>
</feature>
<feature type="compositionally biased region" description="Basic and acidic residues" evidence="1">
    <location>
        <begin position="441"/>
        <end position="450"/>
    </location>
</feature>
<protein>
    <recommendedName>
        <fullName evidence="5">Variant surface glycoprotein (VSG)</fullName>
    </recommendedName>
</protein>
<keyword evidence="2" id="KW-0732">Signal</keyword>
<evidence type="ECO:0000256" key="2">
    <source>
        <dbReference type="SAM" id="SignalP"/>
    </source>
</evidence>
<feature type="region of interest" description="Disordered" evidence="1">
    <location>
        <begin position="276"/>
        <end position="297"/>
    </location>
</feature>
<evidence type="ECO:0000256" key="1">
    <source>
        <dbReference type="SAM" id="MobiDB-lite"/>
    </source>
</evidence>
<reference evidence="3" key="1">
    <citation type="submission" date="2016-09" db="EMBL/GenBank/DDBJ databases">
        <authorList>
            <person name="Hebert L."/>
            <person name="Moumen B."/>
        </authorList>
    </citation>
    <scope>NUCLEOTIDE SEQUENCE [LARGE SCALE GENOMIC DNA]</scope>
    <source>
        <strain evidence="3">OVI</strain>
    </source>
</reference>
<evidence type="ECO:0008006" key="5">
    <source>
        <dbReference type="Google" id="ProtNLM"/>
    </source>
</evidence>
<gene>
    <name evidence="3" type="ORF">TEOVI_000608700</name>
</gene>
<evidence type="ECO:0000313" key="3">
    <source>
        <dbReference type="EMBL" id="SCU64984.1"/>
    </source>
</evidence>
<comment type="caution">
    <text evidence="3">The sequence shown here is derived from an EMBL/GenBank/DDBJ whole genome shotgun (WGS) entry which is preliminary data.</text>
</comment>
<dbReference type="Proteomes" id="UP000195570">
    <property type="component" value="Unassembled WGS sequence"/>
</dbReference>
<dbReference type="AlphaFoldDB" id="A0A1G4I076"/>
<dbReference type="RefSeq" id="XP_067076657.1">
    <property type="nucleotide sequence ID" value="XM_067220556.1"/>
</dbReference>
<keyword evidence="4" id="KW-1185">Reference proteome</keyword>